<organism evidence="4 5">
    <name type="scientific">Luteolibacter soli</name>
    <dbReference type="NCBI Taxonomy" id="3135280"/>
    <lineage>
        <taxon>Bacteria</taxon>
        <taxon>Pseudomonadati</taxon>
        <taxon>Verrucomicrobiota</taxon>
        <taxon>Verrucomicrobiia</taxon>
        <taxon>Verrucomicrobiales</taxon>
        <taxon>Verrucomicrobiaceae</taxon>
        <taxon>Luteolibacter</taxon>
    </lineage>
</organism>
<dbReference type="SMART" id="SM00978">
    <property type="entry name" value="Tim44"/>
    <property type="match status" value="1"/>
</dbReference>
<evidence type="ECO:0000313" key="5">
    <source>
        <dbReference type="Proteomes" id="UP001371305"/>
    </source>
</evidence>
<dbReference type="Proteomes" id="UP001371305">
    <property type="component" value="Unassembled WGS sequence"/>
</dbReference>
<keyword evidence="5" id="KW-1185">Reference proteome</keyword>
<evidence type="ECO:0000256" key="2">
    <source>
        <dbReference type="SAM" id="Phobius"/>
    </source>
</evidence>
<comment type="caution">
    <text evidence="4">The sequence shown here is derived from an EMBL/GenBank/DDBJ whole genome shotgun (WGS) entry which is preliminary data.</text>
</comment>
<evidence type="ECO:0000256" key="1">
    <source>
        <dbReference type="SAM" id="MobiDB-lite"/>
    </source>
</evidence>
<dbReference type="InterPro" id="IPR007379">
    <property type="entry name" value="Tim44-like_dom"/>
</dbReference>
<keyword evidence="2" id="KW-1133">Transmembrane helix</keyword>
<dbReference type="RefSeq" id="WP_341406806.1">
    <property type="nucleotide sequence ID" value="NZ_JBBUKT010000009.1"/>
</dbReference>
<evidence type="ECO:0000313" key="4">
    <source>
        <dbReference type="EMBL" id="MEK7953045.1"/>
    </source>
</evidence>
<feature type="compositionally biased region" description="Low complexity" evidence="1">
    <location>
        <begin position="40"/>
        <end position="62"/>
    </location>
</feature>
<accession>A0ABU9B061</accession>
<sequence length="495" mass="53942">MNIRPAFLRLSVVLGTLMWLGLGVCEEAGARAGGAGGRSSGSRSSSRSSGGSSRSSGGSYRSSGGGGFYRVSGSDAGWFKWLFLGVGVVVLVIIIRRAMEANEEEMPLLPSPPAPVGEEAFLAANPDFDPALFKGKVRSAFLKIQEAWAAQDISQIRPFISDGMYQRFATQFRMMGLLKQRNVIENVRIFGVHPVFFRTDGAFDAIDVWVGADMTDSFTCELDPSMNSQGGDPFVEYWSFIRKRGAADSGFNLFAAQNCPSCGAELPRDMGELCRCSHCQVLVNSGEFDWVLAEITQEGDYGRYSRMGSRVSPELPDAIAAVAPEAPDFSQQLAEDKASNAFMQIMTAYATKKPASVRRFVTDELFGSISANISPDRTIIFNRIYLNESVLLDVTRDEGESKHRLAVGLSASMQRVELLSGGRLALVDSEEQRTNFVLSMERDIHAVPEKGSLYQHQCANCGGRVGDSIDVNCQYCGSPLNSTRNEWIVCGFGES</sequence>
<reference evidence="4 5" key="1">
    <citation type="submission" date="2024-04" db="EMBL/GenBank/DDBJ databases">
        <title>Luteolibacter sp. isolated from soil.</title>
        <authorList>
            <person name="An J."/>
        </authorList>
    </citation>
    <scope>NUCLEOTIDE SEQUENCE [LARGE SCALE GENOMIC DNA]</scope>
    <source>
        <strain evidence="4 5">Y139</strain>
    </source>
</reference>
<protein>
    <submittedName>
        <fullName evidence="4">TIM44-like domain-containing protein</fullName>
    </submittedName>
</protein>
<dbReference type="SUPFAM" id="SSF54427">
    <property type="entry name" value="NTF2-like"/>
    <property type="match status" value="1"/>
</dbReference>
<proteinExistence type="predicted"/>
<feature type="domain" description="Tim44-like" evidence="3">
    <location>
        <begin position="114"/>
        <end position="297"/>
    </location>
</feature>
<dbReference type="Gene3D" id="3.10.450.240">
    <property type="match status" value="1"/>
</dbReference>
<name>A0ABU9B061_9BACT</name>
<feature type="region of interest" description="Disordered" evidence="1">
    <location>
        <begin position="31"/>
        <end position="64"/>
    </location>
</feature>
<dbReference type="EMBL" id="JBBUKT010000009">
    <property type="protein sequence ID" value="MEK7953045.1"/>
    <property type="molecule type" value="Genomic_DNA"/>
</dbReference>
<dbReference type="InterPro" id="IPR032710">
    <property type="entry name" value="NTF2-like_dom_sf"/>
</dbReference>
<keyword evidence="2" id="KW-0472">Membrane</keyword>
<keyword evidence="2" id="KW-0812">Transmembrane</keyword>
<gene>
    <name evidence="4" type="ORF">WKV53_21200</name>
</gene>
<evidence type="ECO:0000259" key="3">
    <source>
        <dbReference type="SMART" id="SM00978"/>
    </source>
</evidence>
<feature type="transmembrane region" description="Helical" evidence="2">
    <location>
        <begin position="78"/>
        <end position="95"/>
    </location>
</feature>
<dbReference type="Pfam" id="PF04280">
    <property type="entry name" value="Tim44"/>
    <property type="match status" value="1"/>
</dbReference>